<evidence type="ECO:0000313" key="1">
    <source>
        <dbReference type="EMBL" id="EOZ97188.1"/>
    </source>
</evidence>
<name>S2E4M4_INDAL</name>
<keyword evidence="2" id="KW-1185">Reference proteome</keyword>
<gene>
    <name evidence="1" type="ORF">A33Q_1836</name>
</gene>
<sequence>MTYPINDWLAGKHVSQGLVFKNKGEGHMSLTLPRPLKN</sequence>
<proteinExistence type="predicted"/>
<dbReference type="EMBL" id="ALWO02000030">
    <property type="protein sequence ID" value="EOZ97188.1"/>
    <property type="molecule type" value="Genomic_DNA"/>
</dbReference>
<comment type="caution">
    <text evidence="1">The sequence shown here is derived from an EMBL/GenBank/DDBJ whole genome shotgun (WGS) entry which is preliminary data.</text>
</comment>
<reference evidence="1 2" key="1">
    <citation type="journal article" date="2013" name="Genome Announc.">
        <title>Draft Genome Sequence of Indibacter alkaliphilus Strain LW1T, Isolated from Lonar Lake, a Haloalkaline Lake in the Buldana District of Maharashtra, India.</title>
        <authorList>
            <person name="Singh A."/>
            <person name="Kumar Jangir P."/>
            <person name="Sharma R."/>
            <person name="Singh A."/>
            <person name="Kumar Pinnaka A."/>
            <person name="Shivaji S."/>
        </authorList>
    </citation>
    <scope>NUCLEOTIDE SEQUENCE [LARGE SCALE GENOMIC DNA]</scope>
    <source>
        <strain evidence="2">CCUG 57479 / KCTC 22604 / LW1</strain>
    </source>
</reference>
<accession>S2E4M4</accession>
<protein>
    <submittedName>
        <fullName evidence="1">Uncharacterized protein</fullName>
    </submittedName>
</protein>
<dbReference type="AlphaFoldDB" id="S2E4M4"/>
<organism evidence="1 2">
    <name type="scientific">Indibacter alkaliphilus (strain CCUG 57479 / KCTC 22604 / LW1)</name>
    <dbReference type="NCBI Taxonomy" id="1189612"/>
    <lineage>
        <taxon>Bacteria</taxon>
        <taxon>Pseudomonadati</taxon>
        <taxon>Bacteroidota</taxon>
        <taxon>Cytophagia</taxon>
        <taxon>Cytophagales</taxon>
        <taxon>Cyclobacteriaceae</taxon>
    </lineage>
</organism>
<evidence type="ECO:0000313" key="2">
    <source>
        <dbReference type="Proteomes" id="UP000006073"/>
    </source>
</evidence>
<dbReference type="Proteomes" id="UP000006073">
    <property type="component" value="Unassembled WGS sequence"/>
</dbReference>